<dbReference type="EMBL" id="JAENHK010000010">
    <property type="protein sequence ID" value="MBK1896185.1"/>
    <property type="molecule type" value="Genomic_DNA"/>
</dbReference>
<comment type="similarity">
    <text evidence="1 3">Belongs to the short-chain dehydrogenases/reductases (SDR) family.</text>
</comment>
<gene>
    <name evidence="4" type="ORF">JHL15_10515</name>
</gene>
<name>A0ABS1FUQ8_9FLAO</name>
<dbReference type="InterPro" id="IPR036291">
    <property type="entry name" value="NAD(P)-bd_dom_sf"/>
</dbReference>
<dbReference type="Proteomes" id="UP000628669">
    <property type="component" value="Unassembled WGS sequence"/>
</dbReference>
<dbReference type="PRINTS" id="PR00081">
    <property type="entry name" value="GDHRDH"/>
</dbReference>
<evidence type="ECO:0000256" key="2">
    <source>
        <dbReference type="ARBA" id="ARBA00023002"/>
    </source>
</evidence>
<dbReference type="PRINTS" id="PR00080">
    <property type="entry name" value="SDRFAMILY"/>
</dbReference>
<evidence type="ECO:0000313" key="4">
    <source>
        <dbReference type="EMBL" id="MBK1896185.1"/>
    </source>
</evidence>
<accession>A0ABS1FUQ8</accession>
<sequence>MEKVWFITGSSSGLGRILTEAVLSNGGIVAATARTSSKLQDLAAIYKERILVLELDVTKSDQIQAAVSDTISKFGRIDVLVNNAGFGVTGATEAFTAEQIRDQFTANLLAPVEICRAVLPYMRKQKSGRILNLSSVGGLVASIGLSIYQSAKFGLTGFSEALAKEMMPLGIRVTSVEPGGMGTNWAGQSMSFAPHVEGYEETVDARVDFFKSGKFVPKSDPNKVAKVLIELADHPEPPIHLVLGSDAVGILKNAELVRKEESEKWMPVTLSTDADNHK</sequence>
<reference evidence="5" key="1">
    <citation type="submission" date="2021-01" db="EMBL/GenBank/DDBJ databases">
        <title>Genome public.</title>
        <authorList>
            <person name="Liu C."/>
            <person name="Sun Q."/>
        </authorList>
    </citation>
    <scope>NUCLEOTIDE SEQUENCE [LARGE SCALE GENOMIC DNA]</scope>
    <source>
        <strain evidence="5">YIM B02567</strain>
    </source>
</reference>
<protein>
    <submittedName>
        <fullName evidence="4">SDR family NAD(P)-dependent oxidoreductase</fullName>
    </submittedName>
</protein>
<keyword evidence="5" id="KW-1185">Reference proteome</keyword>
<organism evidence="4 5">
    <name type="scientific">Chryseobacterium paridis</name>
    <dbReference type="NCBI Taxonomy" id="2800328"/>
    <lineage>
        <taxon>Bacteria</taxon>
        <taxon>Pseudomonadati</taxon>
        <taxon>Bacteroidota</taxon>
        <taxon>Flavobacteriia</taxon>
        <taxon>Flavobacteriales</taxon>
        <taxon>Weeksellaceae</taxon>
        <taxon>Chryseobacterium group</taxon>
        <taxon>Chryseobacterium</taxon>
    </lineage>
</organism>
<dbReference type="InterPro" id="IPR002347">
    <property type="entry name" value="SDR_fam"/>
</dbReference>
<dbReference type="InterPro" id="IPR051911">
    <property type="entry name" value="SDR_oxidoreductase"/>
</dbReference>
<dbReference type="PANTHER" id="PTHR43976">
    <property type="entry name" value="SHORT CHAIN DEHYDROGENASE"/>
    <property type="match status" value="1"/>
</dbReference>
<dbReference type="Pfam" id="PF00106">
    <property type="entry name" value="adh_short"/>
    <property type="match status" value="1"/>
</dbReference>
<dbReference type="RefSeq" id="WP_200245608.1">
    <property type="nucleotide sequence ID" value="NZ_JAENHK010000010.1"/>
</dbReference>
<dbReference type="Gene3D" id="3.40.50.720">
    <property type="entry name" value="NAD(P)-binding Rossmann-like Domain"/>
    <property type="match status" value="1"/>
</dbReference>
<keyword evidence="2" id="KW-0560">Oxidoreductase</keyword>
<dbReference type="PANTHER" id="PTHR43976:SF16">
    <property type="entry name" value="SHORT-CHAIN DEHYDROGENASE_REDUCTASE FAMILY PROTEIN"/>
    <property type="match status" value="1"/>
</dbReference>
<evidence type="ECO:0000256" key="3">
    <source>
        <dbReference type="RuleBase" id="RU000363"/>
    </source>
</evidence>
<evidence type="ECO:0000256" key="1">
    <source>
        <dbReference type="ARBA" id="ARBA00006484"/>
    </source>
</evidence>
<dbReference type="SUPFAM" id="SSF51735">
    <property type="entry name" value="NAD(P)-binding Rossmann-fold domains"/>
    <property type="match status" value="1"/>
</dbReference>
<dbReference type="CDD" id="cd05374">
    <property type="entry name" value="17beta-HSD-like_SDR_c"/>
    <property type="match status" value="1"/>
</dbReference>
<evidence type="ECO:0000313" key="5">
    <source>
        <dbReference type="Proteomes" id="UP000628669"/>
    </source>
</evidence>
<comment type="caution">
    <text evidence="4">The sequence shown here is derived from an EMBL/GenBank/DDBJ whole genome shotgun (WGS) entry which is preliminary data.</text>
</comment>
<proteinExistence type="inferred from homology"/>